<dbReference type="InterPro" id="IPR050194">
    <property type="entry name" value="Glycosyltransferase_grp1"/>
</dbReference>
<evidence type="ECO:0000259" key="1">
    <source>
        <dbReference type="Pfam" id="PF00534"/>
    </source>
</evidence>
<reference evidence="3" key="1">
    <citation type="journal article" date="2014" name="Int. J. Syst. Evol. Microbiol.">
        <title>Complete genome of a new Firmicutes species belonging to the dominant human colonic microbiota ('Ruminococcus bicirculans') reveals two chromosomes and a selective capacity to utilize plant glucans.</title>
        <authorList>
            <consortium name="NISC Comparative Sequencing Program"/>
            <person name="Wegmann U."/>
            <person name="Louis P."/>
            <person name="Goesmann A."/>
            <person name="Henrissat B."/>
            <person name="Duncan S.H."/>
            <person name="Flint H.J."/>
        </authorList>
    </citation>
    <scope>NUCLEOTIDE SEQUENCE</scope>
    <source>
        <strain evidence="3">CECT 7703</strain>
    </source>
</reference>
<organism evidence="3 4">
    <name type="scientific">Chitinimonas viridis</name>
    <dbReference type="NCBI Taxonomy" id="664880"/>
    <lineage>
        <taxon>Bacteria</taxon>
        <taxon>Pseudomonadati</taxon>
        <taxon>Pseudomonadota</taxon>
        <taxon>Betaproteobacteria</taxon>
        <taxon>Neisseriales</taxon>
        <taxon>Chitinibacteraceae</taxon>
        <taxon>Chitinimonas</taxon>
    </lineage>
</organism>
<keyword evidence="4" id="KW-1185">Reference proteome</keyword>
<sequence length="400" mass="43632">MRVLMVSDVYFPRVNGVSTSIQTFREALAVLDVQVDLIAPAYPNELDEPGVSRVPSRYLAFDPEDRMMRRGLIRRLLPQLQAAQYDLVHIQTPFIAHYAGMALARQLGVPVVATYHTFFEEYLHHYARLLPAVLTRALARRFSRSQCNALAGVIAPSSAMHDGLRRYGVTVPIAVIPTGIPLRQFAEGDGAGFRQQHDIAPDRELALFVGRVAHEKNIDLLLEVAARARLQRPRLLLLIAGEGPALAHLQARATQLGLGEHVRFLGYLDRAKALPDCYRAADVFVFGSTTETQGLVLLEAMAMGVPVLGIPAMGARDILGPGIGCVCTSDNADDFAAKLVALLQDPQKRQQLGMAACDYAQGWSAPATAERLLAFYRQTVLPQANALPDGAVQPQTATGR</sequence>
<accession>A0ABT8B7R4</accession>
<evidence type="ECO:0000313" key="3">
    <source>
        <dbReference type="EMBL" id="MDN3577529.1"/>
    </source>
</evidence>
<dbReference type="InterPro" id="IPR001296">
    <property type="entry name" value="Glyco_trans_1"/>
</dbReference>
<feature type="domain" description="Glycosyl transferase family 1" evidence="1">
    <location>
        <begin position="194"/>
        <end position="356"/>
    </location>
</feature>
<evidence type="ECO:0000259" key="2">
    <source>
        <dbReference type="Pfam" id="PF13439"/>
    </source>
</evidence>
<keyword evidence="3" id="KW-0328">Glycosyltransferase</keyword>
<protein>
    <submittedName>
        <fullName evidence="3">Glycosyltransferase</fullName>
        <ecNumber evidence="3">2.4.-.-</ecNumber>
    </submittedName>
</protein>
<dbReference type="EMBL" id="JAUFPU010000009">
    <property type="protein sequence ID" value="MDN3577529.1"/>
    <property type="molecule type" value="Genomic_DNA"/>
</dbReference>
<dbReference type="RefSeq" id="WP_290332971.1">
    <property type="nucleotide sequence ID" value="NZ_JAUFPU010000009.1"/>
</dbReference>
<reference evidence="3" key="2">
    <citation type="submission" date="2023-06" db="EMBL/GenBank/DDBJ databases">
        <authorList>
            <person name="Lucena T."/>
            <person name="Sun Q."/>
        </authorList>
    </citation>
    <scope>NUCLEOTIDE SEQUENCE</scope>
    <source>
        <strain evidence="3">CECT 7703</strain>
    </source>
</reference>
<feature type="domain" description="Glycosyltransferase subfamily 4-like N-terminal" evidence="2">
    <location>
        <begin position="14"/>
        <end position="182"/>
    </location>
</feature>
<name>A0ABT8B7R4_9NEIS</name>
<gene>
    <name evidence="3" type="ORF">QWZ03_12190</name>
</gene>
<dbReference type="GO" id="GO:0016757">
    <property type="term" value="F:glycosyltransferase activity"/>
    <property type="evidence" value="ECO:0007669"/>
    <property type="project" value="UniProtKB-KW"/>
</dbReference>
<dbReference type="Gene3D" id="3.40.50.2000">
    <property type="entry name" value="Glycogen Phosphorylase B"/>
    <property type="match status" value="2"/>
</dbReference>
<dbReference type="Proteomes" id="UP001180081">
    <property type="component" value="Unassembled WGS sequence"/>
</dbReference>
<dbReference type="InterPro" id="IPR028098">
    <property type="entry name" value="Glyco_trans_4-like_N"/>
</dbReference>
<dbReference type="EC" id="2.4.-.-" evidence="3"/>
<dbReference type="Pfam" id="PF13439">
    <property type="entry name" value="Glyco_transf_4"/>
    <property type="match status" value="1"/>
</dbReference>
<dbReference type="PANTHER" id="PTHR45947:SF3">
    <property type="entry name" value="SULFOQUINOVOSYL TRANSFERASE SQD2"/>
    <property type="match status" value="1"/>
</dbReference>
<keyword evidence="3" id="KW-0808">Transferase</keyword>
<dbReference type="PANTHER" id="PTHR45947">
    <property type="entry name" value="SULFOQUINOVOSYL TRANSFERASE SQD2"/>
    <property type="match status" value="1"/>
</dbReference>
<dbReference type="Pfam" id="PF00534">
    <property type="entry name" value="Glycos_transf_1"/>
    <property type="match status" value="1"/>
</dbReference>
<dbReference type="SUPFAM" id="SSF53756">
    <property type="entry name" value="UDP-Glycosyltransferase/glycogen phosphorylase"/>
    <property type="match status" value="1"/>
</dbReference>
<comment type="caution">
    <text evidence="3">The sequence shown here is derived from an EMBL/GenBank/DDBJ whole genome shotgun (WGS) entry which is preliminary data.</text>
</comment>
<proteinExistence type="predicted"/>
<evidence type="ECO:0000313" key="4">
    <source>
        <dbReference type="Proteomes" id="UP001180081"/>
    </source>
</evidence>